<comment type="caution">
    <text evidence="9">Lacks conserved residue(s) required for the propagation of feature annotation.</text>
</comment>
<dbReference type="InterPro" id="IPR017438">
    <property type="entry name" value="ATP-NAD_kinase_N"/>
</dbReference>
<dbReference type="GO" id="GO:0006741">
    <property type="term" value="P:NADP+ biosynthetic process"/>
    <property type="evidence" value="ECO:0007669"/>
    <property type="project" value="UniProtKB-UniRule"/>
</dbReference>
<dbReference type="SUPFAM" id="SSF111331">
    <property type="entry name" value="NAD kinase/diacylglycerol kinase-like"/>
    <property type="match status" value="1"/>
</dbReference>
<gene>
    <name evidence="9" type="primary">nadK</name>
    <name evidence="10" type="synonym">ppnK</name>
    <name evidence="10" type="ORF">AUCHE_05_06380</name>
</gene>
<evidence type="ECO:0000256" key="8">
    <source>
        <dbReference type="ARBA" id="ARBA00047925"/>
    </source>
</evidence>
<feature type="binding site" evidence="9">
    <location>
        <position position="177"/>
    </location>
    <ligand>
        <name>NAD(+)</name>
        <dbReference type="ChEBI" id="CHEBI:57540"/>
    </ligand>
</feature>
<dbReference type="Proteomes" id="UP000008495">
    <property type="component" value="Unassembled WGS sequence"/>
</dbReference>
<dbReference type="OrthoDB" id="9774737at2"/>
<sequence length="302" mass="32433">MTRTVLLITNVTRSELRHHTCEIAALFTRAGMKVAMSPAELDVIGRNTNPLIVAADPDSPAESAELVCVLGGDGTILRAADIARGSGIPLLGVNFGHVGFLAQAERDALTDVVRHVVTGDYSVEERMTLDVTALHRQDVIATSWALNEVTVEKAARERMLELVLEIDGRPLSTWGCDGVIVATPTGSTAYAFSAGGPVVWPDVEALLLVPISAHALFARPLVVGPDSHVAVDLVAGTEGQGVMWCDGSRPVELPEAARVEVRRSDLPVRLARLDNAPFTDRLVEKFALSVHGWRGRNSTTRR</sequence>
<keyword evidence="5 9" id="KW-0067">ATP-binding</keyword>
<feature type="binding site" evidence="9">
    <location>
        <begin position="188"/>
        <end position="193"/>
    </location>
    <ligand>
        <name>NAD(+)</name>
        <dbReference type="ChEBI" id="CHEBI:57540"/>
    </ligand>
</feature>
<dbReference type="Gene3D" id="3.40.50.10330">
    <property type="entry name" value="Probable inorganic polyphosphate/atp-NAD kinase, domain 1"/>
    <property type="match status" value="1"/>
</dbReference>
<dbReference type="NCBIfam" id="NF002892">
    <property type="entry name" value="PRK03372.1"/>
    <property type="match status" value="1"/>
</dbReference>
<evidence type="ECO:0000256" key="5">
    <source>
        <dbReference type="ARBA" id="ARBA00022840"/>
    </source>
</evidence>
<keyword evidence="2 9" id="KW-0808">Transferase</keyword>
<protein>
    <recommendedName>
        <fullName evidence="9">NAD kinase</fullName>
        <ecNumber evidence="9">2.7.1.23</ecNumber>
    </recommendedName>
    <alternativeName>
        <fullName evidence="9">ATP-dependent NAD kinase</fullName>
    </alternativeName>
</protein>
<dbReference type="STRING" id="100225.SAMN05421595_1561"/>
<evidence type="ECO:0000256" key="4">
    <source>
        <dbReference type="ARBA" id="ARBA00022777"/>
    </source>
</evidence>
<comment type="subcellular location">
    <subcellularLocation>
        <location evidence="9">Cytoplasm</location>
    </subcellularLocation>
</comment>
<dbReference type="InterPro" id="IPR016064">
    <property type="entry name" value="NAD/diacylglycerol_kinase_sf"/>
</dbReference>
<name>K6V665_9MICO</name>
<evidence type="ECO:0000313" key="11">
    <source>
        <dbReference type="Proteomes" id="UP000008495"/>
    </source>
</evidence>
<dbReference type="FunFam" id="2.60.200.30:FF:000007">
    <property type="entry name" value="NAD kinase"/>
    <property type="match status" value="1"/>
</dbReference>
<keyword evidence="4 9" id="KW-0418">Kinase</keyword>
<evidence type="ECO:0000256" key="9">
    <source>
        <dbReference type="HAMAP-Rule" id="MF_00361"/>
    </source>
</evidence>
<comment type="similarity">
    <text evidence="9">Belongs to the NAD kinase family.</text>
</comment>
<feature type="binding site" evidence="9">
    <location>
        <position position="78"/>
    </location>
    <ligand>
        <name>NAD(+)</name>
        <dbReference type="ChEBI" id="CHEBI:57540"/>
    </ligand>
</feature>
<dbReference type="PANTHER" id="PTHR20275:SF0">
    <property type="entry name" value="NAD KINASE"/>
    <property type="match status" value="1"/>
</dbReference>
<dbReference type="InterPro" id="IPR017437">
    <property type="entry name" value="ATP-NAD_kinase_PpnK-typ_C"/>
</dbReference>
<dbReference type="EMBL" id="BAGZ01000005">
    <property type="protein sequence ID" value="GAB77723.1"/>
    <property type="molecule type" value="Genomic_DNA"/>
</dbReference>
<comment type="catalytic activity">
    <reaction evidence="8 9">
        <text>NAD(+) + ATP = ADP + NADP(+) + H(+)</text>
        <dbReference type="Rhea" id="RHEA:18629"/>
        <dbReference type="ChEBI" id="CHEBI:15378"/>
        <dbReference type="ChEBI" id="CHEBI:30616"/>
        <dbReference type="ChEBI" id="CHEBI:57540"/>
        <dbReference type="ChEBI" id="CHEBI:58349"/>
        <dbReference type="ChEBI" id="CHEBI:456216"/>
        <dbReference type="EC" id="2.7.1.23"/>
    </reaction>
</comment>
<evidence type="ECO:0000256" key="3">
    <source>
        <dbReference type="ARBA" id="ARBA00022741"/>
    </source>
</evidence>
<keyword evidence="7 9" id="KW-0520">NAD</keyword>
<evidence type="ECO:0000313" key="10">
    <source>
        <dbReference type="EMBL" id="GAB77723.1"/>
    </source>
</evidence>
<keyword evidence="1 9" id="KW-0963">Cytoplasm</keyword>
<keyword evidence="6 9" id="KW-0521">NADP</keyword>
<dbReference type="Gene3D" id="2.60.200.30">
    <property type="entry name" value="Probable inorganic polyphosphate/atp-NAD kinase, domain 2"/>
    <property type="match status" value="1"/>
</dbReference>
<feature type="binding site" evidence="9">
    <location>
        <begin position="147"/>
        <end position="148"/>
    </location>
    <ligand>
        <name>NAD(+)</name>
        <dbReference type="ChEBI" id="CHEBI:57540"/>
    </ligand>
</feature>
<comment type="caution">
    <text evidence="10">The sequence shown here is derived from an EMBL/GenBank/DDBJ whole genome shotgun (WGS) entry which is preliminary data.</text>
</comment>
<accession>K6V665</accession>
<dbReference type="HAMAP" id="MF_00361">
    <property type="entry name" value="NAD_kinase"/>
    <property type="match status" value="1"/>
</dbReference>
<dbReference type="GO" id="GO:0005737">
    <property type="term" value="C:cytoplasm"/>
    <property type="evidence" value="ECO:0007669"/>
    <property type="project" value="UniProtKB-SubCell"/>
</dbReference>
<feature type="binding site" evidence="9">
    <location>
        <begin position="73"/>
        <end position="74"/>
    </location>
    <ligand>
        <name>NAD(+)</name>
        <dbReference type="ChEBI" id="CHEBI:57540"/>
    </ligand>
</feature>
<comment type="cofactor">
    <cofactor evidence="9">
        <name>a divalent metal cation</name>
        <dbReference type="ChEBI" id="CHEBI:60240"/>
    </cofactor>
</comment>
<dbReference type="RefSeq" id="WP_006502475.1">
    <property type="nucleotide sequence ID" value="NZ_BAGZ01000005.1"/>
</dbReference>
<dbReference type="Pfam" id="PF20143">
    <property type="entry name" value="NAD_kinase_C"/>
    <property type="match status" value="1"/>
</dbReference>
<evidence type="ECO:0000256" key="6">
    <source>
        <dbReference type="ARBA" id="ARBA00022857"/>
    </source>
</evidence>
<keyword evidence="3 9" id="KW-0547">Nucleotide-binding</keyword>
<dbReference type="GO" id="GO:0046872">
    <property type="term" value="F:metal ion binding"/>
    <property type="evidence" value="ECO:0007669"/>
    <property type="project" value="UniProtKB-UniRule"/>
</dbReference>
<dbReference type="GO" id="GO:0019674">
    <property type="term" value="P:NAD+ metabolic process"/>
    <property type="evidence" value="ECO:0007669"/>
    <property type="project" value="InterPro"/>
</dbReference>
<organism evidence="10 11">
    <name type="scientific">Austwickia chelonae NBRC 105200</name>
    <dbReference type="NCBI Taxonomy" id="1184607"/>
    <lineage>
        <taxon>Bacteria</taxon>
        <taxon>Bacillati</taxon>
        <taxon>Actinomycetota</taxon>
        <taxon>Actinomycetes</taxon>
        <taxon>Micrococcales</taxon>
        <taxon>Dermatophilaceae</taxon>
        <taxon>Austwickia</taxon>
    </lineage>
</organism>
<keyword evidence="11" id="KW-1185">Reference proteome</keyword>
<dbReference type="AlphaFoldDB" id="K6V665"/>
<dbReference type="InterPro" id="IPR002504">
    <property type="entry name" value="NADK"/>
</dbReference>
<dbReference type="eggNOG" id="COG0061">
    <property type="taxonomic scope" value="Bacteria"/>
</dbReference>
<reference evidence="10 11" key="1">
    <citation type="submission" date="2012-08" db="EMBL/GenBank/DDBJ databases">
        <title>Whole genome shotgun sequence of Austwickia chelonae NBRC 105200.</title>
        <authorList>
            <person name="Yoshida I."/>
            <person name="Hosoyama A."/>
            <person name="Tsuchikane K."/>
            <person name="Katsumata H."/>
            <person name="Ando Y."/>
            <person name="Ohji S."/>
            <person name="Hamada M."/>
            <person name="Tamura T."/>
            <person name="Yamazoe A."/>
            <person name="Yamazaki S."/>
            <person name="Fujita N."/>
        </authorList>
    </citation>
    <scope>NUCLEOTIDE SEQUENCE [LARGE SCALE GENOMIC DNA]</scope>
    <source>
        <strain evidence="10 11">NBRC 105200</strain>
    </source>
</reference>
<evidence type="ECO:0000256" key="2">
    <source>
        <dbReference type="ARBA" id="ARBA00022679"/>
    </source>
</evidence>
<proteinExistence type="inferred from homology"/>
<evidence type="ECO:0000256" key="1">
    <source>
        <dbReference type="ARBA" id="ARBA00022490"/>
    </source>
</evidence>
<dbReference type="Pfam" id="PF01513">
    <property type="entry name" value="NAD_kinase"/>
    <property type="match status" value="1"/>
</dbReference>
<dbReference type="GO" id="GO:0051287">
    <property type="term" value="F:NAD binding"/>
    <property type="evidence" value="ECO:0007669"/>
    <property type="project" value="UniProtKB-ARBA"/>
</dbReference>
<dbReference type="PANTHER" id="PTHR20275">
    <property type="entry name" value="NAD KINASE"/>
    <property type="match status" value="1"/>
</dbReference>
<feature type="active site" description="Proton acceptor" evidence="9">
    <location>
        <position position="73"/>
    </location>
</feature>
<evidence type="ECO:0000256" key="7">
    <source>
        <dbReference type="ARBA" id="ARBA00023027"/>
    </source>
</evidence>
<comment type="function">
    <text evidence="9">Involved in the regulation of the intracellular balance of NAD and NADP, and is a key enzyme in the biosynthesis of NADP. Catalyzes specifically the phosphorylation on 2'-hydroxyl of the adenosine moiety of NAD to yield NADP.</text>
</comment>
<feature type="binding site" evidence="9">
    <location>
        <position position="158"/>
    </location>
    <ligand>
        <name>NAD(+)</name>
        <dbReference type="ChEBI" id="CHEBI:57540"/>
    </ligand>
</feature>
<dbReference type="EC" id="2.7.1.23" evidence="9"/>
<dbReference type="GO" id="GO:0005524">
    <property type="term" value="F:ATP binding"/>
    <property type="evidence" value="ECO:0007669"/>
    <property type="project" value="UniProtKB-KW"/>
</dbReference>
<dbReference type="GO" id="GO:0003951">
    <property type="term" value="F:NAD+ kinase activity"/>
    <property type="evidence" value="ECO:0007669"/>
    <property type="project" value="UniProtKB-UniRule"/>
</dbReference>